<dbReference type="InterPro" id="IPR023796">
    <property type="entry name" value="Serpin_dom"/>
</dbReference>
<keyword evidence="3" id="KW-0964">Secreted</keyword>
<organism evidence="8 9">
    <name type="scientific">Sus scrofa</name>
    <name type="common">Pig</name>
    <dbReference type="NCBI Taxonomy" id="9823"/>
    <lineage>
        <taxon>Eukaryota</taxon>
        <taxon>Metazoa</taxon>
        <taxon>Chordata</taxon>
        <taxon>Craniata</taxon>
        <taxon>Vertebrata</taxon>
        <taxon>Euteleostomi</taxon>
        <taxon>Mammalia</taxon>
        <taxon>Eutheria</taxon>
        <taxon>Laurasiatheria</taxon>
        <taxon>Artiodactyla</taxon>
        <taxon>Suina</taxon>
        <taxon>Suidae</taxon>
        <taxon>Sus</taxon>
    </lineage>
</organism>
<protein>
    <submittedName>
        <fullName evidence="8">Serpin family A member 11</fullName>
    </submittedName>
</protein>
<dbReference type="AlphaFoldDB" id="A0A8D1IEQ8"/>
<dbReference type="InterPro" id="IPR000215">
    <property type="entry name" value="Serpin_fam"/>
</dbReference>
<reference evidence="8" key="1">
    <citation type="submission" date="2025-08" db="UniProtKB">
        <authorList>
            <consortium name="Ensembl"/>
        </authorList>
    </citation>
    <scope>IDENTIFICATION</scope>
</reference>
<gene>
    <name evidence="8" type="primary">SERPINA11</name>
</gene>
<dbReference type="Ensembl" id="ENSSSCT00045041662.1">
    <property type="protein sequence ID" value="ENSSSCP00045028899.1"/>
    <property type="gene ID" value="ENSSSCG00045024404.1"/>
</dbReference>
<dbReference type="InterPro" id="IPR036186">
    <property type="entry name" value="Serpin_sf"/>
</dbReference>
<dbReference type="SMART" id="SM00093">
    <property type="entry name" value="SERPIN"/>
    <property type="match status" value="1"/>
</dbReference>
<dbReference type="Proteomes" id="UP000694728">
    <property type="component" value="Unplaced"/>
</dbReference>
<dbReference type="Pfam" id="PF00079">
    <property type="entry name" value="Serpin"/>
    <property type="match status" value="1"/>
</dbReference>
<dbReference type="FunFam" id="2.10.310.10:FF:000001">
    <property type="entry name" value="Serpin family A member 1"/>
    <property type="match status" value="1"/>
</dbReference>
<evidence type="ECO:0000256" key="1">
    <source>
        <dbReference type="ARBA" id="ARBA00004613"/>
    </source>
</evidence>
<keyword evidence="4" id="KW-0732">Signal</keyword>
<evidence type="ECO:0000259" key="7">
    <source>
        <dbReference type="SMART" id="SM00093"/>
    </source>
</evidence>
<dbReference type="Gene3D" id="3.30.497.10">
    <property type="entry name" value="Antithrombin, subunit I, domain 2"/>
    <property type="match status" value="1"/>
</dbReference>
<dbReference type="InterPro" id="IPR042185">
    <property type="entry name" value="Serpin_sf_2"/>
</dbReference>
<dbReference type="GO" id="GO:0004867">
    <property type="term" value="F:serine-type endopeptidase inhibitor activity"/>
    <property type="evidence" value="ECO:0007669"/>
    <property type="project" value="InterPro"/>
</dbReference>
<evidence type="ECO:0000256" key="2">
    <source>
        <dbReference type="ARBA" id="ARBA00009500"/>
    </source>
</evidence>
<dbReference type="FunFam" id="3.30.497.10:FF:000001">
    <property type="entry name" value="Serine protease inhibitor"/>
    <property type="match status" value="1"/>
</dbReference>
<keyword evidence="5" id="KW-0325">Glycoprotein</keyword>
<evidence type="ECO:0000313" key="9">
    <source>
        <dbReference type="Proteomes" id="UP000694728"/>
    </source>
</evidence>
<proteinExistence type="inferred from homology"/>
<evidence type="ECO:0000256" key="6">
    <source>
        <dbReference type="RuleBase" id="RU000411"/>
    </source>
</evidence>
<name>A0A8D1IEQ8_PIG</name>
<dbReference type="InterPro" id="IPR042178">
    <property type="entry name" value="Serpin_sf_1"/>
</dbReference>
<sequence length="514" mass="57077">MTPTAVITNTSQSSNRAGSRITIHSVCRTGWQARYFEKKVTSCLLHIVFRPVPGIDLTNIDEAASIIKHYFPVGKRRRGPEDPGPQPRDLARMGPARLWLLGAGILASVHRQPFPAHGSKSLGGPEAPGRQLSGARPAYHKITPTLTDFALRLYKQLAAETPGNIFFSPVSISSTLALLSLGAQADTPTQILEGLGFNLTEIPEADIHRGFQSLIRTLGLPSSKLEMKVGNSLFLDKQLKPQQHFLDNIREVYGALAFSANFTDSGTTRRQINDYLRKQTYGQVVDCLEEFAQDTLMVLLNYIFFKAKWKHPFNPYQTQKQESFFVDERTSLRVPMMRQKEMHRFLYDHEVACTVLQIEYSGNAQALLILPDPGKMAQVEAALQPETLRKWDQLLLPSLLDLHLPRFSISGTYNLEEILPRIGLTNLFSLEADLSGITGQLNRTVSRVSHKAAVDMSERGTEAAAASGLLSQPQSLNTTSAPHAHFNRPFLVLLWEVTTQSLLFLGKVVNPAAG</sequence>
<feature type="domain" description="Serpin" evidence="7">
    <location>
        <begin position="151"/>
        <end position="511"/>
    </location>
</feature>
<dbReference type="PANTHER" id="PTHR11461">
    <property type="entry name" value="SERINE PROTEASE INHIBITOR, SERPIN"/>
    <property type="match status" value="1"/>
</dbReference>
<evidence type="ECO:0000256" key="3">
    <source>
        <dbReference type="ARBA" id="ARBA00022525"/>
    </source>
</evidence>
<evidence type="ECO:0000256" key="4">
    <source>
        <dbReference type="ARBA" id="ARBA00022729"/>
    </source>
</evidence>
<accession>A0A8D1IEQ8</accession>
<evidence type="ECO:0000313" key="8">
    <source>
        <dbReference type="Ensembl" id="ENSSSCP00045028899.1"/>
    </source>
</evidence>
<evidence type="ECO:0000256" key="5">
    <source>
        <dbReference type="ARBA" id="ARBA00023180"/>
    </source>
</evidence>
<comment type="similarity">
    <text evidence="2 6">Belongs to the serpin family.</text>
</comment>
<dbReference type="Gene3D" id="2.10.310.10">
    <property type="entry name" value="Serpins superfamily"/>
    <property type="match status" value="1"/>
</dbReference>
<dbReference type="Gene3D" id="2.30.39.10">
    <property type="entry name" value="Alpha-1-antitrypsin, domain 1"/>
    <property type="match status" value="1"/>
</dbReference>
<dbReference type="PANTHER" id="PTHR11461:SF154">
    <property type="entry name" value="SERPIN A11"/>
    <property type="match status" value="1"/>
</dbReference>
<dbReference type="SMR" id="A0A8D1IEQ8"/>
<dbReference type="FunFam" id="2.30.39.10:FF:000003">
    <property type="entry name" value="alpha-1-antitrypsin isoform X1"/>
    <property type="match status" value="1"/>
</dbReference>
<dbReference type="GO" id="GO:0005615">
    <property type="term" value="C:extracellular space"/>
    <property type="evidence" value="ECO:0007669"/>
    <property type="project" value="InterPro"/>
</dbReference>
<dbReference type="SUPFAM" id="SSF56574">
    <property type="entry name" value="Serpins"/>
    <property type="match status" value="1"/>
</dbReference>
<comment type="subcellular location">
    <subcellularLocation>
        <location evidence="1">Secreted</location>
    </subcellularLocation>
</comment>